<dbReference type="EMBL" id="DF157936">
    <property type="protein sequence ID" value="GAB69839.1"/>
    <property type="molecule type" value="Genomic_DNA"/>
</dbReference>
<keyword evidence="2" id="KW-1185">Reference proteome</keyword>
<dbReference type="KEGG" id="pcy:PCYB_005880"/>
<protein>
    <recommendedName>
        <fullName evidence="3">CYIR protein</fullName>
    </recommendedName>
</protein>
<proteinExistence type="predicted"/>
<gene>
    <name evidence="1" type="ORF">PCYB_005880</name>
</gene>
<organism evidence="1 2">
    <name type="scientific">Plasmodium cynomolgi (strain B)</name>
    <dbReference type="NCBI Taxonomy" id="1120755"/>
    <lineage>
        <taxon>Eukaryota</taxon>
        <taxon>Sar</taxon>
        <taxon>Alveolata</taxon>
        <taxon>Apicomplexa</taxon>
        <taxon>Aconoidasida</taxon>
        <taxon>Haemosporida</taxon>
        <taxon>Plasmodiidae</taxon>
        <taxon>Plasmodium</taxon>
        <taxon>Plasmodium (Plasmodium)</taxon>
    </lineage>
</organism>
<reference evidence="1 2" key="1">
    <citation type="journal article" date="2012" name="Nat. Genet.">
        <title>Plasmodium cynomolgi genome sequences provide insight into Plasmodium vivax and the monkey malaria clade.</title>
        <authorList>
            <person name="Tachibana S."/>
            <person name="Sullivan S.A."/>
            <person name="Kawai S."/>
            <person name="Nakamura S."/>
            <person name="Kim H.R."/>
            <person name="Goto N."/>
            <person name="Arisue N."/>
            <person name="Palacpac N.M.Q."/>
            <person name="Honma H."/>
            <person name="Yagi M."/>
            <person name="Tougan T."/>
            <person name="Katakai Y."/>
            <person name="Kaneko O."/>
            <person name="Mita T."/>
            <person name="Kita K."/>
            <person name="Yasutomi Y."/>
            <person name="Sutton P.L."/>
            <person name="Shakhbatyan R."/>
            <person name="Horii T."/>
            <person name="Yasunaga T."/>
            <person name="Barnwell J.W."/>
            <person name="Escalante A.A."/>
            <person name="Carlton J.M."/>
            <person name="Tanabe K."/>
        </authorList>
    </citation>
    <scope>NUCLEOTIDE SEQUENCE [LARGE SCALE GENOMIC DNA]</scope>
    <source>
        <strain evidence="1 2">B</strain>
    </source>
</reference>
<dbReference type="RefSeq" id="XP_004228057.1">
    <property type="nucleotide sequence ID" value="XM_004228009.1"/>
</dbReference>
<name>K6V0I1_PLACD</name>
<evidence type="ECO:0000313" key="1">
    <source>
        <dbReference type="EMBL" id="GAB69839.1"/>
    </source>
</evidence>
<dbReference type="Proteomes" id="UP000006319">
    <property type="component" value="Unassembled WGS sequence"/>
</dbReference>
<evidence type="ECO:0000313" key="2">
    <source>
        <dbReference type="Proteomes" id="UP000006319"/>
    </source>
</evidence>
<evidence type="ECO:0008006" key="3">
    <source>
        <dbReference type="Google" id="ProtNLM"/>
    </source>
</evidence>
<accession>K6V0I1</accession>
<dbReference type="GeneID" id="14696381"/>
<sequence>MNEVKKKEKNLTWGSYIKKILFLFEILLVNDHIIRNFPECGFKITNLCDLIVFKRFYDYYLFWDICENTEKENAEICNRGYWKYISDSENIETLYYDMCDGNYDSTEVCTELNEFEEFNNFKEFEGFEEFEEFKEYVLPHINNEYSGKSKHKEEDVFEISCNTGSTSDSYPHKGIYIYYHY</sequence>
<dbReference type="VEuPathDB" id="PlasmoDB:PCYB_005880"/>
<dbReference type="AlphaFoldDB" id="K6V0I1"/>
<dbReference type="PhylomeDB" id="K6V0I1"/>